<comment type="caution">
    <text evidence="3">The sequence shown here is derived from an EMBL/GenBank/DDBJ whole genome shotgun (WGS) entry which is preliminary data.</text>
</comment>
<feature type="domain" description="Capsule synthesis protein CapA" evidence="2">
    <location>
        <begin position="21"/>
        <end position="263"/>
    </location>
</feature>
<dbReference type="InterPro" id="IPR052169">
    <property type="entry name" value="CW_Biosynth-Accessory"/>
</dbReference>
<dbReference type="InterPro" id="IPR029052">
    <property type="entry name" value="Metallo-depent_PP-like"/>
</dbReference>
<dbReference type="InterPro" id="IPR019079">
    <property type="entry name" value="Capsule_synth_CapA"/>
</dbReference>
<dbReference type="AlphaFoldDB" id="A0A7C4XJC1"/>
<dbReference type="Gene3D" id="3.60.21.10">
    <property type="match status" value="1"/>
</dbReference>
<organism evidence="3">
    <name type="scientific">candidate division WOR-3 bacterium</name>
    <dbReference type="NCBI Taxonomy" id="2052148"/>
    <lineage>
        <taxon>Bacteria</taxon>
        <taxon>Bacteria division WOR-3</taxon>
    </lineage>
</organism>
<accession>A0A7C4XJC1</accession>
<proteinExistence type="inferred from homology"/>
<dbReference type="PANTHER" id="PTHR33393">
    <property type="entry name" value="POLYGLUTAMINE SYNTHESIS ACCESSORY PROTEIN RV0574C-RELATED"/>
    <property type="match status" value="1"/>
</dbReference>
<dbReference type="PANTHER" id="PTHR33393:SF12">
    <property type="entry name" value="CAPSULE BIOSYNTHESIS PROTEIN CAPA"/>
    <property type="match status" value="1"/>
</dbReference>
<evidence type="ECO:0000313" key="3">
    <source>
        <dbReference type="EMBL" id="HGV96936.1"/>
    </source>
</evidence>
<dbReference type="SUPFAM" id="SSF56300">
    <property type="entry name" value="Metallo-dependent phosphatases"/>
    <property type="match status" value="1"/>
</dbReference>
<gene>
    <name evidence="3" type="ORF">ENV60_01390</name>
</gene>
<dbReference type="CDD" id="cd07381">
    <property type="entry name" value="MPP_CapA"/>
    <property type="match status" value="1"/>
</dbReference>
<evidence type="ECO:0000256" key="1">
    <source>
        <dbReference type="ARBA" id="ARBA00005662"/>
    </source>
</evidence>
<sequence length="362" mass="41407">MLKIASIFLIGIIASSQQEVKIISVGDVFIHKSILNSVYNHKEKSYDFFPVFEEIKPYLDSVDLSTAWFGGVLDTIGPYTGYPCFKTPKALALALKWAGFGVLFRTNHTLDYGLKGLKTTTKVLKETGLAQIGAYLSAEESKEIYIFEKNGIKIAFLSYTYGTNGIPIPKPWMVKLIDLKVISEDIDRAKQISDFIIVALHFGIEYERYPNKEQKRIVRKIIAMGADMIIGSHPHVIQSVEIIETDKKKVFVAYSLGNFFCGQRKRYTDTGVMLKYTIAKRGEETYLKEIKYIPTYVAKYWNDSSYKFKILPIKKSLKLYNEGKLKFIGKKIYKRMVSALSETIRHLDKPEINFVTEDTLPY</sequence>
<comment type="similarity">
    <text evidence="1">Belongs to the CapA family.</text>
</comment>
<protein>
    <submittedName>
        <fullName evidence="3">CapA family protein</fullName>
    </submittedName>
</protein>
<dbReference type="Pfam" id="PF09587">
    <property type="entry name" value="PGA_cap"/>
    <property type="match status" value="1"/>
</dbReference>
<evidence type="ECO:0000259" key="2">
    <source>
        <dbReference type="SMART" id="SM00854"/>
    </source>
</evidence>
<dbReference type="EMBL" id="DTGZ01000025">
    <property type="protein sequence ID" value="HGV96936.1"/>
    <property type="molecule type" value="Genomic_DNA"/>
</dbReference>
<dbReference type="SMART" id="SM00854">
    <property type="entry name" value="PGA_cap"/>
    <property type="match status" value="1"/>
</dbReference>
<reference evidence="3" key="1">
    <citation type="journal article" date="2020" name="mSystems">
        <title>Genome- and Community-Level Interaction Insights into Carbon Utilization and Element Cycling Functions of Hydrothermarchaeota in Hydrothermal Sediment.</title>
        <authorList>
            <person name="Zhou Z."/>
            <person name="Liu Y."/>
            <person name="Xu W."/>
            <person name="Pan J."/>
            <person name="Luo Z.H."/>
            <person name="Li M."/>
        </authorList>
    </citation>
    <scope>NUCLEOTIDE SEQUENCE [LARGE SCALE GENOMIC DNA]</scope>
    <source>
        <strain evidence="3">SpSt-774</strain>
    </source>
</reference>
<name>A0A7C4XJC1_UNCW3</name>